<organism evidence="4 5">
    <name type="scientific">Iningainema tapete BLCC-T55</name>
    <dbReference type="NCBI Taxonomy" id="2748662"/>
    <lineage>
        <taxon>Bacteria</taxon>
        <taxon>Bacillati</taxon>
        <taxon>Cyanobacteriota</taxon>
        <taxon>Cyanophyceae</taxon>
        <taxon>Nostocales</taxon>
        <taxon>Scytonemataceae</taxon>
        <taxon>Iningainema tapete</taxon>
    </lineage>
</organism>
<feature type="repeat" description="TPR" evidence="3">
    <location>
        <begin position="710"/>
        <end position="743"/>
    </location>
</feature>
<dbReference type="Pfam" id="PF07719">
    <property type="entry name" value="TPR_2"/>
    <property type="match status" value="1"/>
</dbReference>
<dbReference type="Pfam" id="PF13181">
    <property type="entry name" value="TPR_8"/>
    <property type="match status" value="2"/>
</dbReference>
<gene>
    <name evidence="4" type="ORF">ICL16_38245</name>
</gene>
<dbReference type="InterPro" id="IPR011990">
    <property type="entry name" value="TPR-like_helical_dom_sf"/>
</dbReference>
<dbReference type="SUPFAM" id="SSF50494">
    <property type="entry name" value="Trypsin-like serine proteases"/>
    <property type="match status" value="2"/>
</dbReference>
<feature type="repeat" description="TPR" evidence="3">
    <location>
        <begin position="608"/>
        <end position="641"/>
    </location>
</feature>
<feature type="repeat" description="TPR" evidence="3">
    <location>
        <begin position="744"/>
        <end position="777"/>
    </location>
</feature>
<dbReference type="InterPro" id="IPR050498">
    <property type="entry name" value="Ycf3"/>
</dbReference>
<feature type="repeat" description="TPR" evidence="3">
    <location>
        <begin position="847"/>
        <end position="880"/>
    </location>
</feature>
<comment type="caution">
    <text evidence="4">The sequence shown here is derived from an EMBL/GenBank/DDBJ whole genome shotgun (WGS) entry which is preliminary data.</text>
</comment>
<feature type="repeat" description="TPR" evidence="3">
    <location>
        <begin position="950"/>
        <end position="983"/>
    </location>
</feature>
<dbReference type="SMART" id="SM00028">
    <property type="entry name" value="TPR"/>
    <property type="match status" value="15"/>
</dbReference>
<feature type="repeat" description="TPR" evidence="3">
    <location>
        <begin position="916"/>
        <end position="949"/>
    </location>
</feature>
<dbReference type="InterPro" id="IPR009003">
    <property type="entry name" value="Peptidase_S1_PA"/>
</dbReference>
<dbReference type="Gene3D" id="2.40.10.10">
    <property type="entry name" value="Trypsin-like serine proteases"/>
    <property type="match status" value="4"/>
</dbReference>
<feature type="repeat" description="TPR" evidence="3">
    <location>
        <begin position="540"/>
        <end position="573"/>
    </location>
</feature>
<dbReference type="PANTHER" id="PTHR44858:SF1">
    <property type="entry name" value="UDP-N-ACETYLGLUCOSAMINE--PEPTIDE N-ACETYLGLUCOSAMINYLTRANSFERASE SPINDLY-RELATED"/>
    <property type="match status" value="1"/>
</dbReference>
<evidence type="ECO:0000313" key="4">
    <source>
        <dbReference type="EMBL" id="MBD2777730.1"/>
    </source>
</evidence>
<evidence type="ECO:0000256" key="2">
    <source>
        <dbReference type="ARBA" id="ARBA00022803"/>
    </source>
</evidence>
<keyword evidence="1" id="KW-0677">Repeat</keyword>
<dbReference type="Pfam" id="PF13432">
    <property type="entry name" value="TPR_16"/>
    <property type="match status" value="2"/>
</dbReference>
<dbReference type="InterPro" id="IPR019734">
    <property type="entry name" value="TPR_rpt"/>
</dbReference>
<keyword evidence="5" id="KW-1185">Reference proteome</keyword>
<feature type="repeat" description="TPR" evidence="3">
    <location>
        <begin position="778"/>
        <end position="811"/>
    </location>
</feature>
<dbReference type="SUPFAM" id="SSF48452">
    <property type="entry name" value="TPR-like"/>
    <property type="match status" value="3"/>
</dbReference>
<dbReference type="Gene3D" id="1.25.40.10">
    <property type="entry name" value="Tetratricopeptide repeat domain"/>
    <property type="match status" value="6"/>
</dbReference>
<evidence type="ECO:0000313" key="5">
    <source>
        <dbReference type="Proteomes" id="UP000629098"/>
    </source>
</evidence>
<evidence type="ECO:0000256" key="3">
    <source>
        <dbReference type="PROSITE-ProRule" id="PRU00339"/>
    </source>
</evidence>
<reference evidence="4" key="1">
    <citation type="submission" date="2020-09" db="EMBL/GenBank/DDBJ databases">
        <title>Iningainema tapete sp. nov. (Scytonemataceae, Cyanobacteria) from greenhouses in central Florida (USA) produces two types of nodularin with biosynthetic potential for microcystin-LR and anabaenopeptins.</title>
        <authorList>
            <person name="Berthold D.E."/>
            <person name="Lefler F.W."/>
            <person name="Huang I.-S."/>
            <person name="Abdulla H."/>
            <person name="Zimba P.V."/>
            <person name="Laughinghouse H.D. IV."/>
        </authorList>
    </citation>
    <scope>NUCLEOTIDE SEQUENCE</scope>
    <source>
        <strain evidence="4">BLCCT55</strain>
    </source>
</reference>
<name>A0A8J6XSM6_9CYAN</name>
<accession>A0A8J6XSM6</accession>
<dbReference type="Pfam" id="PF13414">
    <property type="entry name" value="TPR_11"/>
    <property type="match status" value="3"/>
</dbReference>
<dbReference type="Pfam" id="PF00515">
    <property type="entry name" value="TPR_1"/>
    <property type="match status" value="1"/>
</dbReference>
<dbReference type="InterPro" id="IPR013105">
    <property type="entry name" value="TPR_2"/>
</dbReference>
<dbReference type="PROSITE" id="PS50005">
    <property type="entry name" value="TPR"/>
    <property type="match status" value="12"/>
</dbReference>
<proteinExistence type="predicted"/>
<feature type="repeat" description="TPR" evidence="3">
    <location>
        <begin position="984"/>
        <end position="1017"/>
    </location>
</feature>
<protein>
    <submittedName>
        <fullName evidence="4">Tetratricopeptide repeat protein</fullName>
    </submittedName>
</protein>
<dbReference type="EMBL" id="JACXAE010000117">
    <property type="protein sequence ID" value="MBD2777730.1"/>
    <property type="molecule type" value="Genomic_DNA"/>
</dbReference>
<dbReference type="AlphaFoldDB" id="A0A8J6XSM6"/>
<feature type="repeat" description="TPR" evidence="3">
    <location>
        <begin position="676"/>
        <end position="709"/>
    </location>
</feature>
<dbReference type="PANTHER" id="PTHR44858">
    <property type="entry name" value="TETRATRICOPEPTIDE REPEAT PROTEIN 6"/>
    <property type="match status" value="1"/>
</dbReference>
<dbReference type="RefSeq" id="WP_190836798.1">
    <property type="nucleotide sequence ID" value="NZ_CAWPPI010000117.1"/>
</dbReference>
<evidence type="ECO:0000256" key="1">
    <source>
        <dbReference type="ARBA" id="ARBA00022737"/>
    </source>
</evidence>
<dbReference type="PROSITE" id="PS50293">
    <property type="entry name" value="TPR_REGION"/>
    <property type="match status" value="5"/>
</dbReference>
<dbReference type="Pfam" id="PF13365">
    <property type="entry name" value="Trypsin_2"/>
    <property type="match status" value="2"/>
</dbReference>
<keyword evidence="2 3" id="KW-0802">TPR repeat</keyword>
<dbReference type="Proteomes" id="UP000629098">
    <property type="component" value="Unassembled WGS sequence"/>
</dbReference>
<dbReference type="InterPro" id="IPR043504">
    <property type="entry name" value="Peptidase_S1_PA_chymotrypsin"/>
</dbReference>
<sequence length="1070" mass="120574">MRKEQKNHRSLALVAWMSSLLMLPMLGFYLSVSAPNAVAQQQASQSEEQLKKLAKSITVRIISGDRGGSGILLMKQGSLFTLITNKHVLEAGKPHLIQTADSRNYKGEVVKGVNFGNRDLVLLQFRANVNYPVASLGNSALKEGDKVFAAGFPFKDNPSEARQFDFRTGQVSILLEKKLQGGYQIGYTNKVEKGMSGGPLLNIQGQLVGINGIHAQPLWGNPYVYDDSTQPNDTLRQRMKSSSWGVPIQILAQLAPQFVPAEIAQQWRTEVKADTVPVPQLTNRVDSIAKEITVLIDSLTDKGSGVIVAHKGNTYYVLTAGHVTRGKGQIKVFTPDGKEYPVDISKVKTWGDGIDLALLQFTSNERYQVATLGNYGLDFEDQVIFVSGFPKSKQANVKSSREFSAGFLFGWSRAANHARDDRSLSSGYELVYTNITAEGMSGGPVLDIEGRLIGIHTAAEAVKGEKLSPIPEKTTQKPKLELGYSLGIPIRTFLAKIKQENTALNFTQKSSPPEPLTASQQDEIVRASLNLKQPESSSDEIEWLNFGNKLWRLRRYEQAEQAFEKAINIKRDFDEAWYAHGMALIRQEKYKQAIASFKTAINHNQKSDQAWRQLSDAFFYSGEYEEARKAIEKAIDLRPDDFILYNWLASALNGLGRYPEALEAGKKSIGINPNSSESYIRLGQTREYLNDYSGAIDEVNKALALQPDLTFGYHLRGNLRSLQKEYTEALTDLKKAIDLQPKYFAAYITRGTVYARMGNRQKFDEDFKQALRLKPDSAEIYSERGYAYSLLGETQKAIDDYTQAIRLSPQFAYQFYTERGIVRSTKEDHQGAINDYTEALKSRPTYVPAYMYRGYAYAKIGKRQESIRDFDKAVSLQPQNAWVYTNRGYARFVLKDNKGGMEDYNTAIKIAPDLTHLIYAARAYARKEQKDYEGAIEDYSQAIKLKPNNAELYQKRASVRSEQKDYEGAIEDYSQAIKLKPNNAELYSNRAYARYEQEDYQGAIEDYSQVIKLKPDDGYAYGFRGLAYRELKNKQNAINDLQKAAQIFREGNNMKSYNSAQDAIRRLQQQ</sequence>
<feature type="repeat" description="TPR" evidence="3">
    <location>
        <begin position="813"/>
        <end position="846"/>
    </location>
</feature>
<feature type="repeat" description="TPR" evidence="3">
    <location>
        <begin position="574"/>
        <end position="607"/>
    </location>
</feature>